<gene>
    <name evidence="1" type="ORF">F3Y22_tig00110429pilonHSYRG00148</name>
</gene>
<dbReference type="Proteomes" id="UP000436088">
    <property type="component" value="Unassembled WGS sequence"/>
</dbReference>
<sequence length="260" mass="29246">MGFKDEGLNLTSMSPSCNSMDACNGSTSVKRVHHCALEHKYQSWNQVKLYGANGDVASPCPLVDFVSGRNTSLYADEDVELVDDSNHHGCGISCYWSKASIMRESNPTWDFKVPQTRLWILKTSHYCLDACNGSSLVKRVHHCALEHKYQYWNQVKLYGANGDVASPCPLVDVVSGSNTSLYSDEDVELADDSNHHGYGISCYWSKTPILRESNLTLDFKVPQSRLWILKTSHYCLGILLRHLVRINEARLINQNMPRGD</sequence>
<evidence type="ECO:0000313" key="2">
    <source>
        <dbReference type="Proteomes" id="UP000436088"/>
    </source>
</evidence>
<comment type="caution">
    <text evidence="1">The sequence shown here is derived from an EMBL/GenBank/DDBJ whole genome shotgun (WGS) entry which is preliminary data.</text>
</comment>
<proteinExistence type="predicted"/>
<reference evidence="1" key="1">
    <citation type="submission" date="2019-09" db="EMBL/GenBank/DDBJ databases">
        <title>Draft genome information of white flower Hibiscus syriacus.</title>
        <authorList>
            <person name="Kim Y.-M."/>
        </authorList>
    </citation>
    <scope>NUCLEOTIDE SEQUENCE [LARGE SCALE GENOMIC DNA]</scope>
    <source>
        <strain evidence="1">YM2019G1</strain>
    </source>
</reference>
<protein>
    <submittedName>
        <fullName evidence="1">Uncharacterized protein</fullName>
    </submittedName>
</protein>
<dbReference type="AlphaFoldDB" id="A0A6A3AKR2"/>
<dbReference type="EMBL" id="VEPZ02000982">
    <property type="protein sequence ID" value="KAE8705201.1"/>
    <property type="molecule type" value="Genomic_DNA"/>
</dbReference>
<keyword evidence="2" id="KW-1185">Reference proteome</keyword>
<accession>A0A6A3AKR2</accession>
<name>A0A6A3AKR2_HIBSY</name>
<evidence type="ECO:0000313" key="1">
    <source>
        <dbReference type="EMBL" id="KAE8705201.1"/>
    </source>
</evidence>
<organism evidence="1 2">
    <name type="scientific">Hibiscus syriacus</name>
    <name type="common">Rose of Sharon</name>
    <dbReference type="NCBI Taxonomy" id="106335"/>
    <lineage>
        <taxon>Eukaryota</taxon>
        <taxon>Viridiplantae</taxon>
        <taxon>Streptophyta</taxon>
        <taxon>Embryophyta</taxon>
        <taxon>Tracheophyta</taxon>
        <taxon>Spermatophyta</taxon>
        <taxon>Magnoliopsida</taxon>
        <taxon>eudicotyledons</taxon>
        <taxon>Gunneridae</taxon>
        <taxon>Pentapetalae</taxon>
        <taxon>rosids</taxon>
        <taxon>malvids</taxon>
        <taxon>Malvales</taxon>
        <taxon>Malvaceae</taxon>
        <taxon>Malvoideae</taxon>
        <taxon>Hibiscus</taxon>
    </lineage>
</organism>